<dbReference type="Gene3D" id="3.30.2090.10">
    <property type="entry name" value="Multidrug efflux transporter AcrB TolC docking domain, DN and DC subdomains"/>
    <property type="match status" value="2"/>
</dbReference>
<gene>
    <name evidence="10" type="ORF">ACFFP0_06330</name>
</gene>
<dbReference type="SUPFAM" id="SSF82714">
    <property type="entry name" value="Multidrug efflux transporter AcrB TolC docking domain, DN and DC subdomains"/>
    <property type="match status" value="2"/>
</dbReference>
<evidence type="ECO:0000256" key="2">
    <source>
        <dbReference type="ARBA" id="ARBA00010942"/>
    </source>
</evidence>
<dbReference type="Gene3D" id="3.30.70.1440">
    <property type="entry name" value="Multidrug efflux transporter AcrB pore domain"/>
    <property type="match status" value="1"/>
</dbReference>
<keyword evidence="4" id="KW-1003">Cell membrane</keyword>
<feature type="transmembrane region" description="Helical" evidence="9">
    <location>
        <begin position="366"/>
        <end position="386"/>
    </location>
</feature>
<proteinExistence type="inferred from homology"/>
<evidence type="ECO:0000256" key="4">
    <source>
        <dbReference type="ARBA" id="ARBA00022475"/>
    </source>
</evidence>
<keyword evidence="8 9" id="KW-0472">Membrane</keyword>
<dbReference type="EMBL" id="JBHMAA010000008">
    <property type="protein sequence ID" value="MFB9948458.1"/>
    <property type="molecule type" value="Genomic_DNA"/>
</dbReference>
<dbReference type="NCBIfam" id="NF000282">
    <property type="entry name" value="RND_permease_1"/>
    <property type="match status" value="1"/>
</dbReference>
<comment type="caution">
    <text evidence="9">Lacks conserved residue(s) required for the propagation of feature annotation.</text>
</comment>
<dbReference type="Gene3D" id="3.30.70.1430">
    <property type="entry name" value="Multidrug efflux transporter AcrB pore domain"/>
    <property type="match status" value="2"/>
</dbReference>
<dbReference type="PANTHER" id="PTHR32063">
    <property type="match status" value="1"/>
</dbReference>
<dbReference type="NCBIfam" id="TIGR00915">
    <property type="entry name" value="2A0602"/>
    <property type="match status" value="1"/>
</dbReference>
<feature type="transmembrane region" description="Helical" evidence="9">
    <location>
        <begin position="893"/>
        <end position="913"/>
    </location>
</feature>
<comment type="subcellular location">
    <subcellularLocation>
        <location evidence="1 9">Cell inner membrane</location>
        <topology evidence="1 9">Multi-pass membrane protein</topology>
    </subcellularLocation>
</comment>
<evidence type="ECO:0000313" key="10">
    <source>
        <dbReference type="EMBL" id="MFB9948458.1"/>
    </source>
</evidence>
<evidence type="ECO:0000256" key="6">
    <source>
        <dbReference type="ARBA" id="ARBA00022692"/>
    </source>
</evidence>
<evidence type="ECO:0000313" key="11">
    <source>
        <dbReference type="Proteomes" id="UP001589692"/>
    </source>
</evidence>
<dbReference type="Proteomes" id="UP001589692">
    <property type="component" value="Unassembled WGS sequence"/>
</dbReference>
<evidence type="ECO:0000256" key="5">
    <source>
        <dbReference type="ARBA" id="ARBA00022519"/>
    </source>
</evidence>
<dbReference type="RefSeq" id="WP_377257752.1">
    <property type="nucleotide sequence ID" value="NZ_JBHMAA010000008.1"/>
</dbReference>
<keyword evidence="7 9" id="KW-1133">Transmembrane helix</keyword>
<feature type="transmembrane region" description="Helical" evidence="9">
    <location>
        <begin position="434"/>
        <end position="458"/>
    </location>
</feature>
<evidence type="ECO:0000256" key="7">
    <source>
        <dbReference type="ARBA" id="ARBA00022989"/>
    </source>
</evidence>
<feature type="transmembrane region" description="Helical" evidence="9">
    <location>
        <begin position="963"/>
        <end position="984"/>
    </location>
</feature>
<keyword evidence="6 9" id="KW-0812">Transmembrane</keyword>
<dbReference type="Gene3D" id="1.20.1640.10">
    <property type="entry name" value="Multidrug efflux transporter AcrB transmembrane domain"/>
    <property type="match status" value="2"/>
</dbReference>
<dbReference type="PRINTS" id="PR00702">
    <property type="entry name" value="ACRIFLAVINRP"/>
</dbReference>
<comment type="caution">
    <text evidence="10">The sequence shown here is derived from an EMBL/GenBank/DDBJ whole genome shotgun (WGS) entry which is preliminary data.</text>
</comment>
<dbReference type="SUPFAM" id="SSF82866">
    <property type="entry name" value="Multidrug efflux transporter AcrB transmembrane domain"/>
    <property type="match status" value="2"/>
</dbReference>
<feature type="transmembrane region" description="Helical" evidence="9">
    <location>
        <begin position="470"/>
        <end position="497"/>
    </location>
</feature>
<reference evidence="10 11" key="1">
    <citation type="submission" date="2024-09" db="EMBL/GenBank/DDBJ databases">
        <authorList>
            <person name="Sun Q."/>
            <person name="Mori K."/>
        </authorList>
    </citation>
    <scope>NUCLEOTIDE SEQUENCE [LARGE SCALE GENOMIC DNA]</scope>
    <source>
        <strain evidence="10 11">TBRC 4938</strain>
    </source>
</reference>
<feature type="transmembrane region" description="Helical" evidence="9">
    <location>
        <begin position="919"/>
        <end position="942"/>
    </location>
</feature>
<keyword evidence="11" id="KW-1185">Reference proteome</keyword>
<sequence>MAQFFIGRPILAWVFAIFISLAGVIALPFLPVAQYPKVAPPQLTVSTNYPGASPQEIYQGVTRQIEEELNGVDGLMYFESTSDASGYITITVTFAAGTDIDQASVDVQNAIRRVEPRLPQSVKSQGINVEEAGAGFLMVVSLNSADGQLDEVALGDYMTRNVLGELRRIEGVGRVQLFAAQRAMRVWIDPDRMVGLNLSTADISAAIAAQNAQVAAGQIGAAPNPVSQDLTATVLVQGQLSNPQQFGDIILRANPDGSTVRLRDVARIEVGAETYTFASRLNGQPTAAAAVQLSSTGNAVATAAAVKAKMAELSRFFPQGIEYSVPYDTSPFVSASIEKVIHTLIEAVILVFVVMFVFLQNFRYTLIPTLVVPVALLGTLAVMLATGFSINVLTMFAMVLAIGILVDDAIVVVENVERIMAEEGLSPREATRKAMGQITGAILGITLVLASVFVPMAFFPGSTGIIYRQFSLTMVVSILFSAFLALSLTPALCATLLKPIPRGHHEKGGIAGWFNRSFTRLTNGYSNRVMGMARRAGRMMVVYLALVVGLGYMFVNLPGGFVPNEDQGFLIVDVQGPPEASRNRTLASLEQIEKVFRAEPAVENIVAIQGFSFSGTGPNAALVFVTLKDWAERGEGNSAQEIANRANMQLFALKDATTFALSPPPIEGFGTSNGFTFRLQDRGGNSQAALNTAAGELMAKASQSGRIVGVRPEGMPDAAQLLLVIDREKANTFGVTFADINDTITANLGSAYINDFPNTGRMQRVIVQAQDNDRLQSEDLLKLNVRNVHGGMVPLSSFAISEWQKGAAQIVGYNGYPTVRISGEPAPGVSSGAAIAEMERLASELPEGFGFEWTGQSLEEITSGNQAPILFGLSILFVFLLLAGLYESWSIPLSVMLVVPLGVMGAVLAVMLRGMPNDIYFKVGLIAIIGLSAKNAILIVEFAKDYFAEGKSLVDSAVEAARIRFRPIIMTSLAFTLGVVPLAIATGPSAASQNAIGTGVLGGMISATVLAIFFVPAFFVFVLKLFRVKSQKTGAGAENPASQPASLPHST</sequence>
<evidence type="ECO:0000256" key="1">
    <source>
        <dbReference type="ARBA" id="ARBA00004429"/>
    </source>
</evidence>
<protein>
    <recommendedName>
        <fullName evidence="9">Efflux pump membrane transporter</fullName>
    </recommendedName>
</protein>
<organism evidence="10 11">
    <name type="scientific">Rhizobium puerariae</name>
    <dbReference type="NCBI Taxonomy" id="1585791"/>
    <lineage>
        <taxon>Bacteria</taxon>
        <taxon>Pseudomonadati</taxon>
        <taxon>Pseudomonadota</taxon>
        <taxon>Alphaproteobacteria</taxon>
        <taxon>Hyphomicrobiales</taxon>
        <taxon>Rhizobiaceae</taxon>
        <taxon>Rhizobium/Agrobacterium group</taxon>
        <taxon>Rhizobium</taxon>
    </lineage>
</organism>
<keyword evidence="3 9" id="KW-0813">Transport</keyword>
<dbReference type="InterPro" id="IPR004764">
    <property type="entry name" value="MdtF-like"/>
</dbReference>
<dbReference type="InterPro" id="IPR027463">
    <property type="entry name" value="AcrB_DN_DC_subdom"/>
</dbReference>
<dbReference type="Gene3D" id="3.30.70.1320">
    <property type="entry name" value="Multidrug efflux transporter AcrB pore domain like"/>
    <property type="match status" value="1"/>
</dbReference>
<feature type="transmembrane region" description="Helical" evidence="9">
    <location>
        <begin position="867"/>
        <end position="886"/>
    </location>
</feature>
<accession>A0ABV6AGJ0</accession>
<dbReference type="PANTHER" id="PTHR32063:SF10">
    <property type="entry name" value="EFFLUX PUMP MEMBRANE TRANSPORTER"/>
    <property type="match status" value="1"/>
</dbReference>
<feature type="transmembrane region" description="Helical" evidence="9">
    <location>
        <begin position="996"/>
        <end position="1023"/>
    </location>
</feature>
<feature type="transmembrane region" description="Helical" evidence="9">
    <location>
        <begin position="392"/>
        <end position="413"/>
    </location>
</feature>
<evidence type="ECO:0000256" key="9">
    <source>
        <dbReference type="RuleBase" id="RU364070"/>
    </source>
</evidence>
<feature type="transmembrane region" description="Helical" evidence="9">
    <location>
        <begin position="536"/>
        <end position="555"/>
    </location>
</feature>
<keyword evidence="5 9" id="KW-0997">Cell inner membrane</keyword>
<dbReference type="Pfam" id="PF00873">
    <property type="entry name" value="ACR_tran"/>
    <property type="match status" value="1"/>
</dbReference>
<evidence type="ECO:0000256" key="3">
    <source>
        <dbReference type="ARBA" id="ARBA00022448"/>
    </source>
</evidence>
<dbReference type="SUPFAM" id="SSF82693">
    <property type="entry name" value="Multidrug efflux transporter AcrB pore domain, PN1, PN2, PC1 and PC2 subdomains"/>
    <property type="match status" value="3"/>
</dbReference>
<feature type="transmembrane region" description="Helical" evidence="9">
    <location>
        <begin position="340"/>
        <end position="359"/>
    </location>
</feature>
<name>A0ABV6AGJ0_9HYPH</name>
<dbReference type="InterPro" id="IPR001036">
    <property type="entry name" value="Acrflvin-R"/>
</dbReference>
<evidence type="ECO:0000256" key="8">
    <source>
        <dbReference type="ARBA" id="ARBA00023136"/>
    </source>
</evidence>
<comment type="similarity">
    <text evidence="2 9">Belongs to the resistance-nodulation-cell division (RND) (TC 2.A.6) family.</text>
</comment>